<dbReference type="InterPro" id="IPR006311">
    <property type="entry name" value="TAT_signal"/>
</dbReference>
<dbReference type="InterPro" id="IPR019546">
    <property type="entry name" value="TAT_signal_bac_arc"/>
</dbReference>
<evidence type="ECO:0000256" key="7">
    <source>
        <dbReference type="SAM" id="MobiDB-lite"/>
    </source>
</evidence>
<dbReference type="GO" id="GO:0051536">
    <property type="term" value="F:iron-sulfur cluster binding"/>
    <property type="evidence" value="ECO:0007669"/>
    <property type="project" value="UniProtKB-KW"/>
</dbReference>
<comment type="caution">
    <text evidence="9">The sequence shown here is derived from an EMBL/GenBank/DDBJ whole genome shotgun (WGS) entry which is preliminary data.</text>
</comment>
<evidence type="ECO:0000256" key="3">
    <source>
        <dbReference type="ARBA" id="ARBA00022729"/>
    </source>
</evidence>
<dbReference type="EMBL" id="DUTF01000212">
    <property type="protein sequence ID" value="HHY26896.1"/>
    <property type="molecule type" value="Genomic_DNA"/>
</dbReference>
<dbReference type="PROSITE" id="PS51318">
    <property type="entry name" value="TAT"/>
    <property type="match status" value="1"/>
</dbReference>
<evidence type="ECO:0000256" key="5">
    <source>
        <dbReference type="ARBA" id="ARBA00023004"/>
    </source>
</evidence>
<keyword evidence="2" id="KW-0479">Metal-binding</keyword>
<dbReference type="PROSITE" id="PS51669">
    <property type="entry name" value="4FE4S_MOW_BIS_MGD"/>
    <property type="match status" value="1"/>
</dbReference>
<dbReference type="InterPro" id="IPR006963">
    <property type="entry name" value="Mopterin_OxRdtase_4Fe-4S_dom"/>
</dbReference>
<comment type="similarity">
    <text evidence="1">Belongs to the prokaryotic molybdopterin-containing oxidoreductase family.</text>
</comment>
<evidence type="ECO:0000256" key="4">
    <source>
        <dbReference type="ARBA" id="ARBA00023002"/>
    </source>
</evidence>
<dbReference type="GO" id="GO:0046872">
    <property type="term" value="F:metal ion binding"/>
    <property type="evidence" value="ECO:0007669"/>
    <property type="project" value="UniProtKB-KW"/>
</dbReference>
<evidence type="ECO:0000313" key="10">
    <source>
        <dbReference type="Proteomes" id="UP000553059"/>
    </source>
</evidence>
<dbReference type="Pfam" id="PF10518">
    <property type="entry name" value="TAT_signal"/>
    <property type="match status" value="1"/>
</dbReference>
<evidence type="ECO:0000256" key="2">
    <source>
        <dbReference type="ARBA" id="ARBA00022723"/>
    </source>
</evidence>
<organism evidence="9 10">
    <name type="scientific">Desulfitobacterium dehalogenans</name>
    <dbReference type="NCBI Taxonomy" id="36854"/>
    <lineage>
        <taxon>Bacteria</taxon>
        <taxon>Bacillati</taxon>
        <taxon>Bacillota</taxon>
        <taxon>Clostridia</taxon>
        <taxon>Eubacteriales</taxon>
        <taxon>Desulfitobacteriaceae</taxon>
        <taxon>Desulfitobacterium</taxon>
    </lineage>
</organism>
<keyword evidence="5" id="KW-0408">Iron</keyword>
<dbReference type="InterPro" id="IPR009010">
    <property type="entry name" value="Asp_de-COase-like_dom_sf"/>
</dbReference>
<dbReference type="SUPFAM" id="SSF50692">
    <property type="entry name" value="ADC-like"/>
    <property type="match status" value="1"/>
</dbReference>
<dbReference type="InterPro" id="IPR006657">
    <property type="entry name" value="MoPterin_dinucl-bd_dom"/>
</dbReference>
<feature type="domain" description="4Fe-4S Mo/W bis-MGD-type" evidence="8">
    <location>
        <begin position="43"/>
        <end position="99"/>
    </location>
</feature>
<dbReference type="Proteomes" id="UP000553059">
    <property type="component" value="Unassembled WGS sequence"/>
</dbReference>
<dbReference type="SMART" id="SM00926">
    <property type="entry name" value="Molybdop_Fe4S4"/>
    <property type="match status" value="1"/>
</dbReference>
<evidence type="ECO:0000256" key="1">
    <source>
        <dbReference type="ARBA" id="ARBA00010312"/>
    </source>
</evidence>
<dbReference type="PANTHER" id="PTHR43742">
    <property type="entry name" value="TRIMETHYLAMINE-N-OXIDE REDUCTASE"/>
    <property type="match status" value="1"/>
</dbReference>
<dbReference type="InterPro" id="IPR006656">
    <property type="entry name" value="Mopterin_OxRdtase"/>
</dbReference>
<dbReference type="Gene3D" id="3.40.228.10">
    <property type="entry name" value="Dimethylsulfoxide Reductase, domain 2"/>
    <property type="match status" value="1"/>
</dbReference>
<dbReference type="AlphaFoldDB" id="A0A7C7D5Q0"/>
<feature type="compositionally biased region" description="Basic and acidic residues" evidence="7">
    <location>
        <begin position="568"/>
        <end position="582"/>
    </location>
</feature>
<dbReference type="PANTHER" id="PTHR43742:SF6">
    <property type="entry name" value="OXIDOREDUCTASE YYAE-RELATED"/>
    <property type="match status" value="1"/>
</dbReference>
<evidence type="ECO:0000313" key="9">
    <source>
        <dbReference type="EMBL" id="HHY26896.1"/>
    </source>
</evidence>
<dbReference type="Pfam" id="PF01568">
    <property type="entry name" value="Molydop_binding"/>
    <property type="match status" value="1"/>
</dbReference>
<evidence type="ECO:0000256" key="6">
    <source>
        <dbReference type="ARBA" id="ARBA00023014"/>
    </source>
</evidence>
<reference evidence="9 10" key="1">
    <citation type="journal article" date="2020" name="Biotechnol. Biofuels">
        <title>New insights from the biogas microbiome by comprehensive genome-resolved metagenomics of nearly 1600 species originating from multiple anaerobic digesters.</title>
        <authorList>
            <person name="Campanaro S."/>
            <person name="Treu L."/>
            <person name="Rodriguez-R L.M."/>
            <person name="Kovalovszki A."/>
            <person name="Ziels R.M."/>
            <person name="Maus I."/>
            <person name="Zhu X."/>
            <person name="Kougias P.G."/>
            <person name="Basile A."/>
            <person name="Luo G."/>
            <person name="Schluter A."/>
            <person name="Konstantinidis K.T."/>
            <person name="Angelidaki I."/>
        </authorList>
    </citation>
    <scope>NUCLEOTIDE SEQUENCE [LARGE SCALE GENOMIC DNA]</scope>
    <source>
        <strain evidence="9">AS05jafATM_4</strain>
    </source>
</reference>
<accession>A0A7C7D5Q0</accession>
<dbReference type="SUPFAM" id="SSF53706">
    <property type="entry name" value="Formate dehydrogenase/DMSO reductase, domains 1-3"/>
    <property type="match status" value="1"/>
</dbReference>
<dbReference type="Pfam" id="PF04879">
    <property type="entry name" value="Molybdop_Fe4S4"/>
    <property type="match status" value="1"/>
</dbReference>
<keyword evidence="6" id="KW-0411">Iron-sulfur</keyword>
<dbReference type="Gene3D" id="2.40.40.20">
    <property type="match status" value="1"/>
</dbReference>
<evidence type="ECO:0000259" key="8">
    <source>
        <dbReference type="PROSITE" id="PS51669"/>
    </source>
</evidence>
<dbReference type="Gene3D" id="2.20.25.90">
    <property type="entry name" value="ADC-like domains"/>
    <property type="match status" value="1"/>
</dbReference>
<proteinExistence type="inferred from homology"/>
<dbReference type="InterPro" id="IPR050612">
    <property type="entry name" value="Prok_Mopterin_Oxidored"/>
</dbReference>
<keyword evidence="3" id="KW-0732">Signal</keyword>
<keyword evidence="4" id="KW-0560">Oxidoreductase</keyword>
<protein>
    <submittedName>
        <fullName evidence="9">Molybdopterin-dependent oxidoreductase</fullName>
    </submittedName>
</protein>
<dbReference type="GO" id="GO:0043546">
    <property type="term" value="F:molybdopterin cofactor binding"/>
    <property type="evidence" value="ECO:0007669"/>
    <property type="project" value="InterPro"/>
</dbReference>
<feature type="region of interest" description="Disordered" evidence="7">
    <location>
        <begin position="558"/>
        <end position="585"/>
    </location>
</feature>
<sequence>MAKSISRRTFLKGSAALTGAAALGSAFNIYHPEGTFAAEDSPLSYGYSYCDMCNHTPKCGIKATLKEGRIIRIESRENYPNGRLCAKGVSSIQELYDPERLLHPVIRTNPKGSPDPGWKQISWEEAYETVAKKFNGIKARDGADKVMFYCGDPKEPRSAVQRLAYTFGSPNYGNESSTCFRAEAMAGFLTMGKVSMGTDPGPKTKTCLIWSLNPAWSLPARFGKLCDAKANGTQFIVVDPRVTPTVSSLADIHLQLRPGTDGALALGIAHVMLRDGYYDQGFVEKWTHGFTEFAEYVKEFTPEKTEEITWVPKEKIEAAAKMFGQETPGTWIGSASPTVHSTNGTQNTRAILSVVALSGNIDAEGGLEMPDGLPFDLFAGNPAFNRETDLFQQIKEKRADKEDFPVWAHFVNDMQVNRFPEYVDQGKIKAMFMVGGNAMMWPQTKLYQQALEKMEFTVAADYYIRPMTHNTMDMVLPAAMCFERMAPFAIFGRTIYLREPIVKPMGEARSDWQICFELGTKLGYGKEFFNGSEGEGLEELLRITKLGITLKDLRANPEGLTIPPKEPNSFKKYESGKIRPDGKPGFPTTSGKFEFTSEILKQYQFDTLPTYKEPVDSPSSNPELAKEFPLILNTGSRIPYYTHSKLRHMPWLNQFMPEPIVRMNKVDATARGLKNGDDVKLSTKFGELNFKLEVTNIILPGMIDVFHGWEKADINLLIARDFDPISGFPPYKEGLCQVSKG</sequence>
<dbReference type="NCBIfam" id="TIGR01409">
    <property type="entry name" value="TAT_signal_seq"/>
    <property type="match status" value="1"/>
</dbReference>
<name>A0A7C7D5Q0_9FIRM</name>
<dbReference type="Gene3D" id="3.40.50.740">
    <property type="match status" value="1"/>
</dbReference>
<dbReference type="GO" id="GO:0016491">
    <property type="term" value="F:oxidoreductase activity"/>
    <property type="evidence" value="ECO:0007669"/>
    <property type="project" value="UniProtKB-KW"/>
</dbReference>
<dbReference type="Pfam" id="PF00384">
    <property type="entry name" value="Molybdopterin"/>
    <property type="match status" value="1"/>
</dbReference>
<gene>
    <name evidence="9" type="ORF">GX523_09190</name>
</gene>